<reference evidence="1" key="2">
    <citation type="submission" date="2021-01" db="EMBL/GenBank/DDBJ databases">
        <authorList>
            <person name="Hahn C.R."/>
            <person name="Youssef N.H."/>
            <person name="Elshahed M."/>
        </authorList>
    </citation>
    <scope>NUCLEOTIDE SEQUENCE</scope>
    <source>
        <strain evidence="1">Zod_Metabat.24</strain>
    </source>
</reference>
<dbReference type="AlphaFoldDB" id="A0A9D8PPB8"/>
<comment type="caution">
    <text evidence="1">The sequence shown here is derived from an EMBL/GenBank/DDBJ whole genome shotgun (WGS) entry which is preliminary data.</text>
</comment>
<proteinExistence type="predicted"/>
<gene>
    <name evidence="1" type="ORF">JW984_09005</name>
</gene>
<name>A0A9D8PPB8_9DELT</name>
<evidence type="ECO:0000313" key="2">
    <source>
        <dbReference type="Proteomes" id="UP000809273"/>
    </source>
</evidence>
<accession>A0A9D8PPB8</accession>
<organism evidence="1 2">
    <name type="scientific">Candidatus Zymogenus saltonus</name>
    <dbReference type="NCBI Taxonomy" id="2844893"/>
    <lineage>
        <taxon>Bacteria</taxon>
        <taxon>Deltaproteobacteria</taxon>
        <taxon>Candidatus Zymogenia</taxon>
        <taxon>Candidatus Zymogeniales</taxon>
        <taxon>Candidatus Zymogenaceae</taxon>
        <taxon>Candidatus Zymogenus</taxon>
    </lineage>
</organism>
<dbReference type="Proteomes" id="UP000809273">
    <property type="component" value="Unassembled WGS sequence"/>
</dbReference>
<sequence>MAKRLFLSFLVLIGIALSALILFRLLRPEKPTYTITEVERVFPGGETIFVESRGLRDAWNLFKGSDYYRERGYASLLTLPVLDEFSREIGGVEGDIGRDISFDIVMYLMGLESAVGFYMDETDKERLDYLVVSRVYPEILFMERLATFFAGERYVTESKYRGLKVKEIVIDSDGEESRDIHKIVYTINGDLLILADKEELFYIAADRHLEGKRGGLCEDERFISARGKVDNLERPCIFGFVDSKEMRETPVASKVLSEIESNLSFDLLLFGARIDETGGDDLNAGEIVVELETRGGNNRGIGKSRAGFFSGGLPKPEITEDELVLVKVHDLSILPEGVFKGSFPSKGIMLSALSDLVFDGFAAAVVEGDGNCPGLVAWGKSPPGAIKVISKVSEKNGWAIIESKTGDPKFYSIVETGTLGPELLVFTFYNKMLFVGSSADTLKALIERMEEGRSVRLSLKEAILSKFRERERGITLTARPGPIWESMKTCPSAFKELSARLYPSSEDDMSVLKRFGFIEGLYPVGEVEARLFGVDKGIRAEITVRIDGNTKNER</sequence>
<evidence type="ECO:0000313" key="1">
    <source>
        <dbReference type="EMBL" id="MBN1573318.1"/>
    </source>
</evidence>
<dbReference type="EMBL" id="JAFGIX010000046">
    <property type="protein sequence ID" value="MBN1573318.1"/>
    <property type="molecule type" value="Genomic_DNA"/>
</dbReference>
<protein>
    <submittedName>
        <fullName evidence="1">Uncharacterized protein</fullName>
    </submittedName>
</protein>
<reference evidence="1" key="1">
    <citation type="journal article" date="2021" name="Environ. Microbiol.">
        <title>Genomic characterization of three novel Desulfobacterota classes expand the metabolic and phylogenetic diversity of the phylum.</title>
        <authorList>
            <person name="Murphy C.L."/>
            <person name="Biggerstaff J."/>
            <person name="Eichhorn A."/>
            <person name="Ewing E."/>
            <person name="Shahan R."/>
            <person name="Soriano D."/>
            <person name="Stewart S."/>
            <person name="VanMol K."/>
            <person name="Walker R."/>
            <person name="Walters P."/>
            <person name="Elshahed M.S."/>
            <person name="Youssef N.H."/>
        </authorList>
    </citation>
    <scope>NUCLEOTIDE SEQUENCE</scope>
    <source>
        <strain evidence="1">Zod_Metabat.24</strain>
    </source>
</reference>